<dbReference type="EMBL" id="CP060715">
    <property type="protein sequence ID" value="QNN60751.1"/>
    <property type="molecule type" value="Genomic_DNA"/>
</dbReference>
<name>A0A7G9RYS6_9FIRM</name>
<dbReference type="Proteomes" id="UP000515928">
    <property type="component" value="Chromosome"/>
</dbReference>
<gene>
    <name evidence="1" type="ORF">H9L01_10375</name>
</gene>
<proteinExistence type="predicted"/>
<sequence length="84" mass="9800">MGEQGFEFTKYDDEPFSITTIHLRINRRGQSEKKSKYFAVYKDNFNIMKLMNGNKFVVLFDFEFDCSLGDLSSIIALNEMVINV</sequence>
<dbReference type="AlphaFoldDB" id="A0A7G9RYS6"/>
<keyword evidence="2" id="KW-1185">Reference proteome</keyword>
<dbReference type="KEGG" id="eio:H9L01_10375"/>
<evidence type="ECO:0000313" key="2">
    <source>
        <dbReference type="Proteomes" id="UP000515928"/>
    </source>
</evidence>
<evidence type="ECO:0000313" key="1">
    <source>
        <dbReference type="EMBL" id="QNN60751.1"/>
    </source>
</evidence>
<reference evidence="1 2" key="1">
    <citation type="submission" date="2020-08" db="EMBL/GenBank/DDBJ databases">
        <title>Genome sequence of Erysipelothrix inopinata DSM 15511T.</title>
        <authorList>
            <person name="Hyun D.-W."/>
            <person name="Bae J.-W."/>
        </authorList>
    </citation>
    <scope>NUCLEOTIDE SEQUENCE [LARGE SCALE GENOMIC DNA]</scope>
    <source>
        <strain evidence="1 2">DSM 15511</strain>
    </source>
</reference>
<accession>A0A7G9RYS6</accession>
<dbReference type="RefSeq" id="WP_187533873.1">
    <property type="nucleotide sequence ID" value="NZ_CP060715.1"/>
</dbReference>
<protein>
    <submittedName>
        <fullName evidence="1">Uncharacterized protein</fullName>
    </submittedName>
</protein>
<organism evidence="1 2">
    <name type="scientific">Erysipelothrix inopinata</name>
    <dbReference type="NCBI Taxonomy" id="225084"/>
    <lineage>
        <taxon>Bacteria</taxon>
        <taxon>Bacillati</taxon>
        <taxon>Bacillota</taxon>
        <taxon>Erysipelotrichia</taxon>
        <taxon>Erysipelotrichales</taxon>
        <taxon>Erysipelotrichaceae</taxon>
        <taxon>Erysipelothrix</taxon>
    </lineage>
</organism>